<dbReference type="GO" id="GO:0005524">
    <property type="term" value="F:ATP binding"/>
    <property type="evidence" value="ECO:0007669"/>
    <property type="project" value="UniProtKB-KW"/>
</dbReference>
<reference evidence="12 13" key="1">
    <citation type="submission" date="2024-02" db="EMBL/GenBank/DDBJ databases">
        <title>High-quality chromosome-scale genome assembly of Pensacola bahiagrass (Paspalum notatum Flugge var. saurae).</title>
        <authorList>
            <person name="Vega J.M."/>
            <person name="Podio M."/>
            <person name="Orjuela J."/>
            <person name="Siena L.A."/>
            <person name="Pessino S.C."/>
            <person name="Combes M.C."/>
            <person name="Mariac C."/>
            <person name="Albertini E."/>
            <person name="Pupilli F."/>
            <person name="Ortiz J.P.A."/>
            <person name="Leblanc O."/>
        </authorList>
    </citation>
    <scope>NUCLEOTIDE SEQUENCE [LARGE SCALE GENOMIC DNA]</scope>
    <source>
        <strain evidence="12">R1</strain>
        <tissue evidence="12">Leaf</tissue>
    </source>
</reference>
<dbReference type="Gene3D" id="1.10.8.430">
    <property type="entry name" value="Helical domain of apoptotic protease-activating factors"/>
    <property type="match status" value="1"/>
</dbReference>
<evidence type="ECO:0000256" key="3">
    <source>
        <dbReference type="ARBA" id="ARBA00022737"/>
    </source>
</evidence>
<dbReference type="GO" id="GO:0002758">
    <property type="term" value="P:innate immune response-activating signaling pathway"/>
    <property type="evidence" value="ECO:0007669"/>
    <property type="project" value="UniProtKB-ARBA"/>
</dbReference>
<dbReference type="Pfam" id="PF23559">
    <property type="entry name" value="WHD_DRP"/>
    <property type="match status" value="1"/>
</dbReference>
<dbReference type="Gene3D" id="3.80.10.10">
    <property type="entry name" value="Ribonuclease Inhibitor"/>
    <property type="match status" value="3"/>
</dbReference>
<dbReference type="PRINTS" id="PR00364">
    <property type="entry name" value="DISEASERSIST"/>
</dbReference>
<evidence type="ECO:0000256" key="4">
    <source>
        <dbReference type="ARBA" id="ARBA00022741"/>
    </source>
</evidence>
<accession>A0AAQ3UB31</accession>
<dbReference type="InterPro" id="IPR042197">
    <property type="entry name" value="Apaf_helical"/>
</dbReference>
<dbReference type="InterPro" id="IPR056789">
    <property type="entry name" value="LRR_R13L1-DRL21"/>
</dbReference>
<evidence type="ECO:0000259" key="8">
    <source>
        <dbReference type="Pfam" id="PF00931"/>
    </source>
</evidence>
<keyword evidence="3" id="KW-0677">Repeat</keyword>
<evidence type="ECO:0000256" key="1">
    <source>
        <dbReference type="ARBA" id="ARBA00008894"/>
    </source>
</evidence>
<keyword evidence="5" id="KW-0611">Plant defense</keyword>
<evidence type="ECO:0000259" key="11">
    <source>
        <dbReference type="Pfam" id="PF25019"/>
    </source>
</evidence>
<organism evidence="12 13">
    <name type="scientific">Paspalum notatum var. saurae</name>
    <dbReference type="NCBI Taxonomy" id="547442"/>
    <lineage>
        <taxon>Eukaryota</taxon>
        <taxon>Viridiplantae</taxon>
        <taxon>Streptophyta</taxon>
        <taxon>Embryophyta</taxon>
        <taxon>Tracheophyta</taxon>
        <taxon>Spermatophyta</taxon>
        <taxon>Magnoliopsida</taxon>
        <taxon>Liliopsida</taxon>
        <taxon>Poales</taxon>
        <taxon>Poaceae</taxon>
        <taxon>PACMAD clade</taxon>
        <taxon>Panicoideae</taxon>
        <taxon>Andropogonodae</taxon>
        <taxon>Paspaleae</taxon>
        <taxon>Paspalinae</taxon>
        <taxon>Paspalum</taxon>
    </lineage>
</organism>
<evidence type="ECO:0000256" key="7">
    <source>
        <dbReference type="SAM" id="MobiDB-lite"/>
    </source>
</evidence>
<feature type="domain" description="Disease resistance N-terminal" evidence="9">
    <location>
        <begin position="26"/>
        <end position="100"/>
    </location>
</feature>
<dbReference type="EMBL" id="CP144751">
    <property type="protein sequence ID" value="WVZ86915.1"/>
    <property type="molecule type" value="Genomic_DNA"/>
</dbReference>
<dbReference type="Pfam" id="PF18052">
    <property type="entry name" value="Rx_N"/>
    <property type="match status" value="1"/>
</dbReference>
<name>A0AAQ3UB31_PASNO</name>
<feature type="region of interest" description="Disordered" evidence="7">
    <location>
        <begin position="143"/>
        <end position="167"/>
    </location>
</feature>
<dbReference type="InterPro" id="IPR041118">
    <property type="entry name" value="Rx_N"/>
</dbReference>
<evidence type="ECO:0008006" key="14">
    <source>
        <dbReference type="Google" id="ProtNLM"/>
    </source>
</evidence>
<evidence type="ECO:0000259" key="10">
    <source>
        <dbReference type="Pfam" id="PF23559"/>
    </source>
</evidence>
<dbReference type="Gene3D" id="3.40.50.300">
    <property type="entry name" value="P-loop containing nucleotide triphosphate hydrolases"/>
    <property type="match status" value="1"/>
</dbReference>
<dbReference type="SUPFAM" id="SSF52540">
    <property type="entry name" value="P-loop containing nucleoside triphosphate hydrolases"/>
    <property type="match status" value="1"/>
</dbReference>
<dbReference type="InterPro" id="IPR058922">
    <property type="entry name" value="WHD_DRP"/>
</dbReference>
<dbReference type="SUPFAM" id="SSF52058">
    <property type="entry name" value="L domain-like"/>
    <property type="match status" value="3"/>
</dbReference>
<dbReference type="GO" id="GO:0042742">
    <property type="term" value="P:defense response to bacterium"/>
    <property type="evidence" value="ECO:0007669"/>
    <property type="project" value="UniProtKB-ARBA"/>
</dbReference>
<evidence type="ECO:0000256" key="2">
    <source>
        <dbReference type="ARBA" id="ARBA00022614"/>
    </source>
</evidence>
<feature type="domain" description="R13L1/DRL21-like LRR repeat region" evidence="11">
    <location>
        <begin position="808"/>
        <end position="923"/>
    </location>
</feature>
<dbReference type="GO" id="GO:0009626">
    <property type="term" value="P:plant-type hypersensitive response"/>
    <property type="evidence" value="ECO:0007669"/>
    <property type="project" value="UniProtKB-ARBA"/>
</dbReference>
<dbReference type="PANTHER" id="PTHR36766">
    <property type="entry name" value="PLANT BROAD-SPECTRUM MILDEW RESISTANCE PROTEIN RPW8"/>
    <property type="match status" value="1"/>
</dbReference>
<protein>
    <recommendedName>
        <fullName evidence="14">AAA+ ATPase domain-containing protein</fullName>
    </recommendedName>
</protein>
<dbReference type="InterPro" id="IPR032675">
    <property type="entry name" value="LRR_dom_sf"/>
</dbReference>
<dbReference type="Pfam" id="PF25019">
    <property type="entry name" value="LRR_R13L1-DRL21"/>
    <property type="match status" value="1"/>
</dbReference>
<dbReference type="GO" id="GO:0043531">
    <property type="term" value="F:ADP binding"/>
    <property type="evidence" value="ECO:0007669"/>
    <property type="project" value="InterPro"/>
</dbReference>
<evidence type="ECO:0000259" key="9">
    <source>
        <dbReference type="Pfam" id="PF18052"/>
    </source>
</evidence>
<keyword evidence="13" id="KW-1185">Reference proteome</keyword>
<dbReference type="PANTHER" id="PTHR36766:SF64">
    <property type="entry name" value="OS12G0206100 PROTEIN"/>
    <property type="match status" value="1"/>
</dbReference>
<gene>
    <name evidence="12" type="ORF">U9M48_033627</name>
</gene>
<evidence type="ECO:0000256" key="6">
    <source>
        <dbReference type="ARBA" id="ARBA00022840"/>
    </source>
</evidence>
<evidence type="ECO:0000256" key="5">
    <source>
        <dbReference type="ARBA" id="ARBA00022821"/>
    </source>
</evidence>
<comment type="similarity">
    <text evidence="1">Belongs to the disease resistance NB-LRR family.</text>
</comment>
<evidence type="ECO:0000313" key="13">
    <source>
        <dbReference type="Proteomes" id="UP001341281"/>
    </source>
</evidence>
<dbReference type="Gene3D" id="1.20.5.4130">
    <property type="match status" value="1"/>
</dbReference>
<feature type="domain" description="Disease resistance protein winged helix" evidence="10">
    <location>
        <begin position="537"/>
        <end position="606"/>
    </location>
</feature>
<keyword evidence="4" id="KW-0547">Nucleotide-binding</keyword>
<dbReference type="Gene3D" id="1.10.10.10">
    <property type="entry name" value="Winged helix-like DNA-binding domain superfamily/Winged helix DNA-binding domain"/>
    <property type="match status" value="1"/>
</dbReference>
<keyword evidence="2" id="KW-0433">Leucine-rich repeat</keyword>
<dbReference type="InterPro" id="IPR036388">
    <property type="entry name" value="WH-like_DNA-bd_sf"/>
</dbReference>
<dbReference type="FunFam" id="1.10.10.10:FF:000322">
    <property type="entry name" value="Probable disease resistance protein At1g63360"/>
    <property type="match status" value="1"/>
</dbReference>
<dbReference type="Proteomes" id="UP001341281">
    <property type="component" value="Chromosome 07"/>
</dbReference>
<proteinExistence type="inferred from homology"/>
<keyword evidence="6" id="KW-0067">ATP-binding</keyword>
<evidence type="ECO:0000313" key="12">
    <source>
        <dbReference type="EMBL" id="WVZ86915.1"/>
    </source>
</evidence>
<sequence length="1939" mass="216593">MTPAVIGAAVSVVLKALAPVMDPVLAPLLEAWAASKGLGTNVKDLEKELLAVKAVLEHCASLSGKIHNLALEALLQKLQALAYDADDVLDELEYFRIQDELDGSFDTAEEHPKGCGHNILLNAHHTVKSVGKLLCMPTRCSAATATPDSRKKSRDTSSSAPGMDLANREVSGCMPKLTSKACTTIHAAGKRLPCSSLPSVHRVDDDDDDNVHNSPPKLRFNRVDASNRMKHIVEQLRQFRQQVSSIVGPLGSNSTFVQDNYQSRPVTSNYIIEPKLYGRDFLMKSVTSDITKDKYFANKLTVLPIVGPGGIGKTTFTQHVYQQVESHFDVQIWICVSLSFDANRLAQEVVKQIPKVTGEKENCSDQERIEQRLKNKHFLLVLDDMWTCHEDEWKRLLAPFKKGEEKGNLVIVTTRLLDMAKMVKTVDCAIQLERLGTEDFMHFFEACVFGHQQHKWEDQELLDIGKKIVNKLKGNPLAAKTVGRLLRHLHTSEHWTRVLESKEWELPSDENDIMPALKISYNYLPIHLQLCFSCCALFPEDYEFNNDGLIHLWMGLGILHACDQRRIEDVGQRYLNDLVNHGFLKKNERYNGHPYYVVHDLLHDLAVNVSSYECATIYSSNVSSIQIPSSVRHLSIVVDEKDVQDRTPFEYYKRELSSLSRLKVENLRTLMLFGKYHGSFVKTFGDLFEKARTLRTIYLSGGSYTAGDLLHNFSKLLHLRYLRIESEDICLLINDVSRLYHLEVIDVQECNGLSGSTRDISNLVKLRHFLVPRDKVHLHSDVVDVGKLKLLTELKRFETGRESKGFELSQLGQLSKLGGSLDICNLERVKTTEEASESAMVHKNNLHKLTLEWNAKRPNKDPRHEENVLEIMKPRSNISDICIRGHGGTNCPKWLGENLSVKYMESLHLEDVSWENFPPIGELWLINEHGEEHLGCLPQNSFRNLRRLEFNNLPRFKKWVVSDPCHSFPHLKELSITGCFELTELSCSHSTCCQQQKEAKMIWFHRLQRLRIKDCQKLLSFPPIPWTKSNQCSAEIKRVGSSIEASLLTNRLEIEGKGDLDSSFWNMLAFDNLNELRCLQMRRCPPLPLHHFQMLSSLKTLKLYHSSTAFPFEGERSAGYQFPTERIFIYQWDASAKELTRLLSYFPKLSELYVWLGGKNTDFTALGVVEKQASEAPAPAFSNNKVPDDAQIEKHQQQDCTKGEGEIGTSSAEGLLLLPSQLRELLIYDCPELSLGSNPIGYSREAGLQGLRSLRSLQIAGCPRFLSSYSPSSSASCLPFPSSLEDLKLEGLEGLLTLLPLSNLTSLINLSIWECQDLRGEGIWPLLIQSRLTKLEICRSPNFFIGSKPLLRPSSSMLEKLLTDDIAGILTRPICTLLSSPLTELDFWGDKEMDGFTKEQNEALQLLTSLEEISFDECNTLQGLPAGLHGLHKLKMLGIYRCAAIQSLAKDGLPGSLQELRISDCPDIRSLPKDCLPSSLQKLEIRRCPANQSLPSVDGLPILRELIVVDSGNEELRRQCRKLIGTIPICTRHGGGEPRRGQAAIGPGVLRRRPSRRGAVHDDLQGAGGPVPLARTLLSELYVLLDKNTEFTGLAVVEKQASEAPVPAFSDNTVDDDAQIEQHQQQDGTKGEGEIGTSSAGGILLLPSQLRKLLILGCPELSLCSNPIGNSRDTGLQGLRSLRSLETLGCPRFLSSYSPSSSSSCFPFPSSLEVLTLTEVEGLLTLLPLSNLTSLINLSILRKIEIGINPNLLVGSKPLLLPSSSKLEKLLTNDIPGILTTPVCTLLSSSLTKLDFWGNTEMDGFTKEQNEALQLLTSLEEISFDECNTLQGLPAGLHGLHKLKMLGIYRCAAIQSLAKDGLPGSLQELRISDCPDIRSLPKDCLPSSLQKLEIRRCPANQSLPSVDDLPSLRELIVADSGNEELRRQCRKLIGAIPIV</sequence>
<dbReference type="InterPro" id="IPR027417">
    <property type="entry name" value="P-loop_NTPase"/>
</dbReference>
<feature type="domain" description="NB-ARC" evidence="8">
    <location>
        <begin position="297"/>
        <end position="451"/>
    </location>
</feature>
<dbReference type="Pfam" id="PF00931">
    <property type="entry name" value="NB-ARC"/>
    <property type="match status" value="1"/>
</dbReference>
<dbReference type="InterPro" id="IPR002182">
    <property type="entry name" value="NB-ARC"/>
</dbReference>